<keyword evidence="1" id="KW-0732">Signal</keyword>
<dbReference type="EnsemblMetazoa" id="CLYHEMT014353.1">
    <property type="protein sequence ID" value="CLYHEMP014353.1"/>
    <property type="gene ID" value="CLYHEMG014353"/>
</dbReference>
<evidence type="ECO:0008006" key="4">
    <source>
        <dbReference type="Google" id="ProtNLM"/>
    </source>
</evidence>
<evidence type="ECO:0000313" key="3">
    <source>
        <dbReference type="Proteomes" id="UP000594262"/>
    </source>
</evidence>
<dbReference type="Proteomes" id="UP000594262">
    <property type="component" value="Unplaced"/>
</dbReference>
<protein>
    <recommendedName>
        <fullName evidence="4">Cnidarian restricted protein</fullName>
    </recommendedName>
</protein>
<name>A0A7M5WWR7_9CNID</name>
<sequence>MFTMFLKYLLPFFLSLTLFSSKARASPSQPKNIILFNREITTNEYVIFSLSHYTKHHPYPHYKNSANMIQILLILSGSVEVNPGPRRTRVKFPCGECKKAITTNNAIACDE</sequence>
<dbReference type="AlphaFoldDB" id="A0A7M5WWR7"/>
<keyword evidence="3" id="KW-1185">Reference proteome</keyword>
<organism evidence="2 3">
    <name type="scientific">Clytia hemisphaerica</name>
    <dbReference type="NCBI Taxonomy" id="252671"/>
    <lineage>
        <taxon>Eukaryota</taxon>
        <taxon>Metazoa</taxon>
        <taxon>Cnidaria</taxon>
        <taxon>Hydrozoa</taxon>
        <taxon>Hydroidolina</taxon>
        <taxon>Leptothecata</taxon>
        <taxon>Obeliida</taxon>
        <taxon>Clytiidae</taxon>
        <taxon>Clytia</taxon>
    </lineage>
</organism>
<accession>A0A7M5WWR7</accession>
<evidence type="ECO:0000256" key="1">
    <source>
        <dbReference type="SAM" id="SignalP"/>
    </source>
</evidence>
<feature type="chain" id="PRO_5029828360" description="Cnidarian restricted protein" evidence="1">
    <location>
        <begin position="26"/>
        <end position="111"/>
    </location>
</feature>
<feature type="signal peptide" evidence="1">
    <location>
        <begin position="1"/>
        <end position="25"/>
    </location>
</feature>
<evidence type="ECO:0000313" key="2">
    <source>
        <dbReference type="EnsemblMetazoa" id="CLYHEMP014353.1"/>
    </source>
</evidence>
<proteinExistence type="predicted"/>
<reference evidence="2" key="1">
    <citation type="submission" date="2021-01" db="UniProtKB">
        <authorList>
            <consortium name="EnsemblMetazoa"/>
        </authorList>
    </citation>
    <scope>IDENTIFICATION</scope>
</reference>